<evidence type="ECO:0000259" key="1">
    <source>
        <dbReference type="Pfam" id="PF03435"/>
    </source>
</evidence>
<dbReference type="Gene3D" id="3.40.50.720">
    <property type="entry name" value="NAD(P)-binding Rossmann-like Domain"/>
    <property type="match status" value="1"/>
</dbReference>
<evidence type="ECO:0000259" key="2">
    <source>
        <dbReference type="Pfam" id="PF16653"/>
    </source>
</evidence>
<dbReference type="InterPro" id="IPR032095">
    <property type="entry name" value="Sacchrp_dh-like_C"/>
</dbReference>
<proteinExistence type="predicted"/>
<dbReference type="SUPFAM" id="SSF51735">
    <property type="entry name" value="NAD(P)-binding Rossmann-fold domains"/>
    <property type="match status" value="1"/>
</dbReference>
<dbReference type="Pfam" id="PF03435">
    <property type="entry name" value="Sacchrp_dh_NADP"/>
    <property type="match status" value="1"/>
</dbReference>
<name>A0ABX5VBH1_9BACT</name>
<dbReference type="Pfam" id="PF16653">
    <property type="entry name" value="Sacchrp_dh_C"/>
    <property type="match status" value="1"/>
</dbReference>
<dbReference type="EMBL" id="CP040463">
    <property type="protein sequence ID" value="QCT94191.1"/>
    <property type="molecule type" value="Genomic_DNA"/>
</dbReference>
<dbReference type="RefSeq" id="WP_138323061.1">
    <property type="nucleotide sequence ID" value="NZ_CP040463.1"/>
</dbReference>
<protein>
    <submittedName>
        <fullName evidence="3">Saccharopine dehydrogenase family protein</fullName>
    </submittedName>
</protein>
<evidence type="ECO:0000313" key="3">
    <source>
        <dbReference type="EMBL" id="QCT94191.1"/>
    </source>
</evidence>
<organism evidence="3 4">
    <name type="scientific">Caminibacter mediatlanticus TB-2</name>
    <dbReference type="NCBI Taxonomy" id="391592"/>
    <lineage>
        <taxon>Bacteria</taxon>
        <taxon>Pseudomonadati</taxon>
        <taxon>Campylobacterota</taxon>
        <taxon>Epsilonproteobacteria</taxon>
        <taxon>Nautiliales</taxon>
        <taxon>Nautiliaceae</taxon>
        <taxon>Caminibacter</taxon>
    </lineage>
</organism>
<dbReference type="InterPro" id="IPR005097">
    <property type="entry name" value="Sacchrp_dh_NADP-bd"/>
</dbReference>
<keyword evidence="4" id="KW-1185">Reference proteome</keyword>
<dbReference type="PANTHER" id="PTHR43796:SF2">
    <property type="entry name" value="CARBOXYNORSPERMIDINE SYNTHASE"/>
    <property type="match status" value="1"/>
</dbReference>
<feature type="domain" description="Saccharopine dehydrogenase-like C-terminal" evidence="2">
    <location>
        <begin position="141"/>
        <end position="389"/>
    </location>
</feature>
<evidence type="ECO:0000313" key="4">
    <source>
        <dbReference type="Proteomes" id="UP000306825"/>
    </source>
</evidence>
<gene>
    <name evidence="3" type="ORF">FE773_03065</name>
</gene>
<sequence length="398" mass="45300">MANLLIIGAGGVGRVSIFKAAKNKDTFENIVLASRTKSKCDEIAKDIKEKLGVEIKTYSLDANKKENVVELIKKENIDIVCNVALPYQNLPIMHACIETSTAYLDTALAETEDNPDTYYDLQWALDEDFKKAHTMALLGCGFDPGVTSIMVKYAADYLFDEIEEVEIYDCNFGSHGRKFATNFDPEINLRELNLPGKYWENGEWKTTKPFEIQTKHNYPECGEATSILIWHEELESIVKHFPTLKKAKFYMCFSDEYLYHFNALKNVGMFSIEPIEICKNCKISPLQFLAKILPDPQELVKNYKGKTNIGVIVKGKKDGIDKKYYIYNICNHEKAIAETGAHCVSYTTGVPAIIGCKLMAKKIWWDEGVKNVEEFDAKPFFEEMEKQGLPIKIIEIEE</sequence>
<accession>A0ABX5VBH1</accession>
<dbReference type="Gene3D" id="3.30.360.10">
    <property type="entry name" value="Dihydrodipicolinate Reductase, domain 2"/>
    <property type="match status" value="1"/>
</dbReference>
<dbReference type="PANTHER" id="PTHR43796">
    <property type="entry name" value="CARBOXYNORSPERMIDINE SYNTHASE"/>
    <property type="match status" value="1"/>
</dbReference>
<feature type="domain" description="Saccharopine dehydrogenase NADP binding" evidence="1">
    <location>
        <begin position="5"/>
        <end position="137"/>
    </location>
</feature>
<dbReference type="InterPro" id="IPR036291">
    <property type="entry name" value="NAD(P)-bd_dom_sf"/>
</dbReference>
<reference evidence="3 4" key="1">
    <citation type="submission" date="2019-05" db="EMBL/GenBank/DDBJ databases">
        <title>A comparative analysis of the Nautiliaceae.</title>
        <authorList>
            <person name="Grosche A."/>
            <person name="Smedile F."/>
            <person name="Vetriani C."/>
        </authorList>
    </citation>
    <scope>NUCLEOTIDE SEQUENCE [LARGE SCALE GENOMIC DNA]</scope>
    <source>
        <strain evidence="3 4">TB-2</strain>
    </source>
</reference>
<dbReference type="Proteomes" id="UP000306825">
    <property type="component" value="Chromosome"/>
</dbReference>